<proteinExistence type="inferred from homology"/>
<dbReference type="InterPro" id="IPR051122">
    <property type="entry name" value="SDR_DHRS6-like"/>
</dbReference>
<dbReference type="InterPro" id="IPR002347">
    <property type="entry name" value="SDR_fam"/>
</dbReference>
<dbReference type="RefSeq" id="WP_146502681.1">
    <property type="nucleotide sequence ID" value="NZ_SJPG01000001.1"/>
</dbReference>
<gene>
    <name evidence="3" type="primary">fabG_2</name>
    <name evidence="3" type="ORF">Pan54_12970</name>
</gene>
<sequence>MSTLVFGATSTIGNALIENLLKRGQKVVAAGRDHQKLDQLAAKFSVATQIIDLSQPETFQSAVAFTIDKFGKLDGVVNLIGSLYLNNCSQTSFEDWQEVIDVNLNSCFHVLKASLKPMQKTGGSIVFVTSVASEIGMSNHEAIAAAKAGVAGLARAAAASYSNRNIRVNCVAPGFTVTEMTRKIWENDQSRQLSESMNPLGTLGEPQYISSCISWLLDEENKWVNGQVISVDGGMSTVLPKPRARLSS</sequence>
<evidence type="ECO:0000313" key="4">
    <source>
        <dbReference type="Proteomes" id="UP000316095"/>
    </source>
</evidence>
<dbReference type="AlphaFoldDB" id="A0A5C5XE50"/>
<dbReference type="CDD" id="cd05233">
    <property type="entry name" value="SDR_c"/>
    <property type="match status" value="1"/>
</dbReference>
<comment type="similarity">
    <text evidence="1">Belongs to the short-chain dehydrogenases/reductases (SDR) family.</text>
</comment>
<dbReference type="Gene3D" id="3.40.50.720">
    <property type="entry name" value="NAD(P)-binding Rossmann-like Domain"/>
    <property type="match status" value="1"/>
</dbReference>
<protein>
    <submittedName>
        <fullName evidence="3">3-oxoacyl-[acyl-carrier-protein] reductase FabG</fullName>
        <ecNumber evidence="3">1.1.1.100</ecNumber>
    </submittedName>
</protein>
<dbReference type="FunFam" id="3.40.50.720:FF:000084">
    <property type="entry name" value="Short-chain dehydrogenase reductase"/>
    <property type="match status" value="1"/>
</dbReference>
<keyword evidence="2 3" id="KW-0560">Oxidoreductase</keyword>
<dbReference type="Pfam" id="PF13561">
    <property type="entry name" value="adh_short_C2"/>
    <property type="match status" value="1"/>
</dbReference>
<dbReference type="EMBL" id="SJPG01000001">
    <property type="protein sequence ID" value="TWT60583.1"/>
    <property type="molecule type" value="Genomic_DNA"/>
</dbReference>
<dbReference type="GO" id="GO:0004316">
    <property type="term" value="F:3-oxoacyl-[acyl-carrier-protein] reductase (NADPH) activity"/>
    <property type="evidence" value="ECO:0007669"/>
    <property type="project" value="UniProtKB-EC"/>
</dbReference>
<keyword evidence="4" id="KW-1185">Reference proteome</keyword>
<dbReference type="EC" id="1.1.1.100" evidence="3"/>
<name>A0A5C5XE50_9PLAN</name>
<dbReference type="PRINTS" id="PR00081">
    <property type="entry name" value="GDHRDH"/>
</dbReference>
<reference evidence="3 4" key="1">
    <citation type="submission" date="2019-02" db="EMBL/GenBank/DDBJ databases">
        <title>Deep-cultivation of Planctomycetes and their phenomic and genomic characterization uncovers novel biology.</title>
        <authorList>
            <person name="Wiegand S."/>
            <person name="Jogler M."/>
            <person name="Boedeker C."/>
            <person name="Pinto D."/>
            <person name="Vollmers J."/>
            <person name="Rivas-Marin E."/>
            <person name="Kohn T."/>
            <person name="Peeters S.H."/>
            <person name="Heuer A."/>
            <person name="Rast P."/>
            <person name="Oberbeckmann S."/>
            <person name="Bunk B."/>
            <person name="Jeske O."/>
            <person name="Meyerdierks A."/>
            <person name="Storesund J.E."/>
            <person name="Kallscheuer N."/>
            <person name="Luecker S."/>
            <person name="Lage O.M."/>
            <person name="Pohl T."/>
            <person name="Merkel B.J."/>
            <person name="Hornburger P."/>
            <person name="Mueller R.-W."/>
            <person name="Bruemmer F."/>
            <person name="Labrenz M."/>
            <person name="Spormann A.M."/>
            <person name="Op Den Camp H."/>
            <person name="Overmann J."/>
            <person name="Amann R."/>
            <person name="Jetten M.S.M."/>
            <person name="Mascher T."/>
            <person name="Medema M.H."/>
            <person name="Devos D.P."/>
            <person name="Kaster A.-K."/>
            <person name="Ovreas L."/>
            <person name="Rohde M."/>
            <person name="Galperin M.Y."/>
            <person name="Jogler C."/>
        </authorList>
    </citation>
    <scope>NUCLEOTIDE SEQUENCE [LARGE SCALE GENOMIC DNA]</scope>
    <source>
        <strain evidence="3 4">Pan54</strain>
    </source>
</reference>
<accession>A0A5C5XE50</accession>
<dbReference type="SUPFAM" id="SSF51735">
    <property type="entry name" value="NAD(P)-binding Rossmann-fold domains"/>
    <property type="match status" value="1"/>
</dbReference>
<dbReference type="PANTHER" id="PTHR43477">
    <property type="entry name" value="DIHYDROANTICAPSIN 7-DEHYDROGENASE"/>
    <property type="match status" value="1"/>
</dbReference>
<comment type="caution">
    <text evidence="3">The sequence shown here is derived from an EMBL/GenBank/DDBJ whole genome shotgun (WGS) entry which is preliminary data.</text>
</comment>
<evidence type="ECO:0000313" key="3">
    <source>
        <dbReference type="EMBL" id="TWT60583.1"/>
    </source>
</evidence>
<dbReference type="OrthoDB" id="9803333at2"/>
<organism evidence="3 4">
    <name type="scientific">Rubinisphaera italica</name>
    <dbReference type="NCBI Taxonomy" id="2527969"/>
    <lineage>
        <taxon>Bacteria</taxon>
        <taxon>Pseudomonadati</taxon>
        <taxon>Planctomycetota</taxon>
        <taxon>Planctomycetia</taxon>
        <taxon>Planctomycetales</taxon>
        <taxon>Planctomycetaceae</taxon>
        <taxon>Rubinisphaera</taxon>
    </lineage>
</organism>
<evidence type="ECO:0000256" key="1">
    <source>
        <dbReference type="ARBA" id="ARBA00006484"/>
    </source>
</evidence>
<dbReference type="PANTHER" id="PTHR43477:SF1">
    <property type="entry name" value="DIHYDROANTICAPSIN 7-DEHYDROGENASE"/>
    <property type="match status" value="1"/>
</dbReference>
<dbReference type="InterPro" id="IPR036291">
    <property type="entry name" value="NAD(P)-bd_dom_sf"/>
</dbReference>
<evidence type="ECO:0000256" key="2">
    <source>
        <dbReference type="ARBA" id="ARBA00023002"/>
    </source>
</evidence>
<dbReference type="Proteomes" id="UP000316095">
    <property type="component" value="Unassembled WGS sequence"/>
</dbReference>